<organism evidence="1 2">
    <name type="scientific">Methanooceanicella nereidis</name>
    <dbReference type="NCBI Taxonomy" id="2052831"/>
    <lineage>
        <taxon>Archaea</taxon>
        <taxon>Methanobacteriati</taxon>
        <taxon>Methanobacteriota</taxon>
        <taxon>Stenosarchaea group</taxon>
        <taxon>Methanomicrobia</taxon>
        <taxon>Methanocellales</taxon>
        <taxon>Methanocellaceae</taxon>
        <taxon>Methanooceanicella</taxon>
    </lineage>
</organism>
<name>A0AAP2RBN5_9EURY</name>
<comment type="caution">
    <text evidence="1">The sequence shown here is derived from an EMBL/GenBank/DDBJ whole genome shotgun (WGS) entry which is preliminary data.</text>
</comment>
<dbReference type="PROSITE" id="PS51257">
    <property type="entry name" value="PROKAR_LIPOPROTEIN"/>
    <property type="match status" value="1"/>
</dbReference>
<dbReference type="EMBL" id="PGCK01000001">
    <property type="protein sequence ID" value="MCD1293660.1"/>
    <property type="molecule type" value="Genomic_DNA"/>
</dbReference>
<gene>
    <name evidence="1" type="ORF">CUJ83_01455</name>
</gene>
<accession>A0AAP2RBN5</accession>
<sequence>MVVVKMVKRIEIILTVIVLAAILSVSGCAGEKKLGEVLYGKDVFEPSGFSMARYTLTVNESGDITQKPLMVLTGMHETDGDRLSTIELIENGSSRTDIWLNKPRTMTNKMVISDVRKNLMKIDEISVPFNLTVMDTAWNTLEAEYRFIQNVDVTTPAGSFKDCSMYGASKTMRYGDKEYTVNVFYIMHPSCPVPVKYEVDSAQGSEVYELQSVYGPDDINSSPERAVQSYFDDLDAGDFKKAADLVVMSDSGGKYVPLDKAGRDQLSMNMANTYGEKGEKMHVQYVYVDEVTMSDISGTTIATVHWSSSQYERYPIKVYNIEGYFKLALLDDRWYIIA</sequence>
<evidence type="ECO:0000313" key="1">
    <source>
        <dbReference type="EMBL" id="MCD1293660.1"/>
    </source>
</evidence>
<proteinExistence type="predicted"/>
<keyword evidence="2" id="KW-1185">Reference proteome</keyword>
<dbReference type="Proteomes" id="UP001320159">
    <property type="component" value="Unassembled WGS sequence"/>
</dbReference>
<protein>
    <submittedName>
        <fullName evidence="1">Uncharacterized protein</fullName>
    </submittedName>
</protein>
<evidence type="ECO:0000313" key="2">
    <source>
        <dbReference type="Proteomes" id="UP001320159"/>
    </source>
</evidence>
<reference evidence="1 2" key="1">
    <citation type="submission" date="2017-11" db="EMBL/GenBank/DDBJ databases">
        <title>Isolation and Characterization of Family Methanocellaceae Species from Potential Methane Hydrate Area Offshore Southwestern Taiwan.</title>
        <authorList>
            <person name="Zhang W.-L."/>
            <person name="Chen W.-C."/>
            <person name="Lai M.-C."/>
            <person name="Chen S.-C."/>
        </authorList>
    </citation>
    <scope>NUCLEOTIDE SEQUENCE [LARGE SCALE GENOMIC DNA]</scope>
    <source>
        <strain evidence="1 2">CWC-04</strain>
    </source>
</reference>
<dbReference type="AlphaFoldDB" id="A0AAP2RBN5"/>